<reference evidence="2" key="2">
    <citation type="submission" date="2023-05" db="EMBL/GenBank/DDBJ databases">
        <authorList>
            <consortium name="Lawrence Berkeley National Laboratory"/>
            <person name="Steindorff A."/>
            <person name="Hensen N."/>
            <person name="Bonometti L."/>
            <person name="Westerberg I."/>
            <person name="Brannstrom I.O."/>
            <person name="Guillou S."/>
            <person name="Cros-Aarteil S."/>
            <person name="Calhoun S."/>
            <person name="Haridas S."/>
            <person name="Kuo A."/>
            <person name="Mondo S."/>
            <person name="Pangilinan J."/>
            <person name="Riley R."/>
            <person name="Labutti K."/>
            <person name="Andreopoulos B."/>
            <person name="Lipzen A."/>
            <person name="Chen C."/>
            <person name="Yanf M."/>
            <person name="Daum C."/>
            <person name="Ng V."/>
            <person name="Clum A."/>
            <person name="Ohm R."/>
            <person name="Martin F."/>
            <person name="Silar P."/>
            <person name="Natvig D."/>
            <person name="Lalanne C."/>
            <person name="Gautier V."/>
            <person name="Ament-Velasquez S.L."/>
            <person name="Kruys A."/>
            <person name="Hutchinson M.I."/>
            <person name="Powell A.J."/>
            <person name="Barry K."/>
            <person name="Miller A.N."/>
            <person name="Grigoriev I.V."/>
            <person name="Debuchy R."/>
            <person name="Gladieux P."/>
            <person name="Thoren M.H."/>
            <person name="Johannesson H."/>
        </authorList>
    </citation>
    <scope>NUCLEOTIDE SEQUENCE</scope>
    <source>
        <strain evidence="2">CBS 315.58</strain>
    </source>
</reference>
<proteinExistence type="predicted"/>
<feature type="compositionally biased region" description="Basic and acidic residues" evidence="1">
    <location>
        <begin position="1448"/>
        <end position="1478"/>
    </location>
</feature>
<feature type="compositionally biased region" description="Polar residues" evidence="1">
    <location>
        <begin position="852"/>
        <end position="875"/>
    </location>
</feature>
<sequence>MARRKHTANADLGYSDDGTKEGYYCEDSFGIPGPSSGKGQKDKPAPRDRTAKPRGLGISDTRDYQDAMNSRYGAPLPTTSLRSPSRSPSAFISRRAPSMPTGYTFTDPSSLFQTGQGHYWDVPEEQDDMTLVRVRPPEARSIYDDEGLLPPQPPRGYKSIRIKSHEDTSRTIQNRNFGIEAPMSTLRPPEVKISARAGQSGRKKASHIVQDPNLVNPEPYSSIHQREVDIFHDPSQSLKDISVRLGFDIEEDWNSDLEDFCRFRRLGQFKEAGDCFVLNLERFGTVPYIRVQLAEMLLSSGSLHAFRDLEIIPELSGPASENTVDEWNRGKLVANYTLLSLLSQRDTPEYILTAWRITENTLKALGKENQMGSTEIQLLILCLRVLHYIQICTHQVILGLATQYAEDLFKWDHLYSEMVAHDCIWDAKDLLVAASSVFGWQATSTMFFGTTYIPEVMKRISQDWSRSYFDEPSTLGLLDLYTSLILQEHTNETKVRDGFLLEYATGLAKTVETHEAELMRSRPFIQWLLAKSLLGVTTAQGRLDGLHLEDFQGLRLRQGSGIHLPIYIPTYGSQKPPWDLFVFHSTPEQRHAVEVAVAAAESICDYTLQSEALKLLAMMSPDPRQHMADLCRLQLEVQGDMEGCLATLLSSCLVANEPDDLRNLRKDLEKFDPESSDMLANGCVNTSLAWARAMLYELVDTHATDSSPNEEPESYKTNQNAFEGFRQATFIYGSKLPSYITEFIRHNFQLEIPPAMPMLRLHYSTKEDKAENGGSPEEPEQSFDLPSYDITGFANPFDYFVHSPSPFGYPLPRPARGNNPSRMILPSSWPNVRVEGWPSTWLEDALRVVSAQEAQTSTQSHDGGQGPQPSKQSLSEQRDGVQSIEPSPTTTKAKVRQWLNPPAPEGPSTTKPHAASEEDAAPLQTETEVLEGNKGNFNEVPELASPEAITLSNDQETPKQESRLANPDVNVAAKTGGPEGLKLEGGEAESKEAEVNKSEGIKTKVSTPEGEGNLIGEGGGEHQGDRGSDKPTFTVDEGSGTLNFPSDLLLGKKMTVLIKSKDDPSKIKKYVVDGDAMHEVPVEVQDTKAATKKHRVRTKMHTKTVNFEQINPADESDDSDTKARQHASHDKGKGVDTSRAPLDSYRDEIQEERARYAPTIAPTLPLSLDSGYHSSYVPPYGRPAFSLEEIRRPALVLGHFPGPNLPDIGLRGRPPKPQVRIADVANVSEEVPIRQGSVPKSKSSKEARDKSAKATGHKKVKNSVSKVPVPEPPEQTGLSQPPEESISFAPEPSKDPVRHTTENDDGKMEENPDSTHKQEQEPKQDWNPWQHREPNPWRQRDQESSKIGQVQNTSTQTQPDPSPPVDAITTPPTSSSNTPPKGTKPGRKPSKHQQPTATDDDWEVQSVLADDGEKELSHSDHTLQPNISEPQPEDDEELAATNRGIEQFIRELQDKRRREKQVSLDEQEWERGKSERMMARQKVTMAEEKILVEEPESLLVENTDENQGSEAAEKPEEEEEKVVNVFAGGFLTLN</sequence>
<feature type="region of interest" description="Disordered" evidence="1">
    <location>
        <begin position="1"/>
        <end position="99"/>
    </location>
</feature>
<feature type="compositionally biased region" description="Low complexity" evidence="1">
    <location>
        <begin position="75"/>
        <end position="89"/>
    </location>
</feature>
<evidence type="ECO:0000313" key="3">
    <source>
        <dbReference type="Proteomes" id="UP001303160"/>
    </source>
</evidence>
<feature type="compositionally biased region" description="Low complexity" evidence="1">
    <location>
        <begin position="1369"/>
        <end position="1383"/>
    </location>
</feature>
<feature type="compositionally biased region" description="Basic and acidic residues" evidence="1">
    <location>
        <begin position="1243"/>
        <end position="1252"/>
    </location>
</feature>
<feature type="compositionally biased region" description="Basic and acidic residues" evidence="1">
    <location>
        <begin position="39"/>
        <end position="51"/>
    </location>
</feature>
<name>A0AAN6XCJ7_9PEZI</name>
<feature type="region of interest" description="Disordered" evidence="1">
    <location>
        <begin position="1083"/>
        <end position="1144"/>
    </location>
</feature>
<feature type="region of interest" description="Disordered" evidence="1">
    <location>
        <begin position="142"/>
        <end position="171"/>
    </location>
</feature>
<dbReference type="Proteomes" id="UP001303160">
    <property type="component" value="Unassembled WGS sequence"/>
</dbReference>
<feature type="region of interest" description="Disordered" evidence="1">
    <location>
        <begin position="766"/>
        <end position="787"/>
    </location>
</feature>
<accession>A0AAN6XCJ7</accession>
<gene>
    <name evidence="2" type="ORF">QBC40DRAFT_286287</name>
</gene>
<evidence type="ECO:0000256" key="1">
    <source>
        <dbReference type="SAM" id="MobiDB-lite"/>
    </source>
</evidence>
<organism evidence="2 3">
    <name type="scientific">Triangularia verruculosa</name>
    <dbReference type="NCBI Taxonomy" id="2587418"/>
    <lineage>
        <taxon>Eukaryota</taxon>
        <taxon>Fungi</taxon>
        <taxon>Dikarya</taxon>
        <taxon>Ascomycota</taxon>
        <taxon>Pezizomycotina</taxon>
        <taxon>Sordariomycetes</taxon>
        <taxon>Sordariomycetidae</taxon>
        <taxon>Sordariales</taxon>
        <taxon>Podosporaceae</taxon>
        <taxon>Triangularia</taxon>
    </lineage>
</organism>
<feature type="region of interest" description="Disordered" evidence="1">
    <location>
        <begin position="1205"/>
        <end position="1480"/>
    </location>
</feature>
<keyword evidence="3" id="KW-1185">Reference proteome</keyword>
<feature type="compositionally biased region" description="Basic residues" evidence="1">
    <location>
        <begin position="1090"/>
        <end position="1102"/>
    </location>
</feature>
<feature type="compositionally biased region" description="Basic and acidic residues" evidence="1">
    <location>
        <begin position="1119"/>
        <end position="1136"/>
    </location>
</feature>
<feature type="compositionally biased region" description="Basic and acidic residues" evidence="1">
    <location>
        <begin position="1019"/>
        <end position="1029"/>
    </location>
</feature>
<dbReference type="EMBL" id="MU863971">
    <property type="protein sequence ID" value="KAK4197056.1"/>
    <property type="molecule type" value="Genomic_DNA"/>
</dbReference>
<protein>
    <submittedName>
        <fullName evidence="2">Uncharacterized protein</fullName>
    </submittedName>
</protein>
<feature type="compositionally biased region" description="Basic and acidic residues" evidence="1">
    <location>
        <begin position="981"/>
        <end position="1002"/>
    </location>
</feature>
<comment type="caution">
    <text evidence="2">The sequence shown here is derived from an EMBL/GenBank/DDBJ whole genome shotgun (WGS) entry which is preliminary data.</text>
</comment>
<feature type="region of interest" description="Disordered" evidence="1">
    <location>
        <begin position="1495"/>
        <end position="1520"/>
    </location>
</feature>
<evidence type="ECO:0000313" key="2">
    <source>
        <dbReference type="EMBL" id="KAK4197056.1"/>
    </source>
</evidence>
<feature type="region of interest" description="Disordered" evidence="1">
    <location>
        <begin position="852"/>
        <end position="1046"/>
    </location>
</feature>
<reference evidence="2" key="1">
    <citation type="journal article" date="2023" name="Mol. Phylogenet. Evol.">
        <title>Genome-scale phylogeny and comparative genomics of the fungal order Sordariales.</title>
        <authorList>
            <person name="Hensen N."/>
            <person name="Bonometti L."/>
            <person name="Westerberg I."/>
            <person name="Brannstrom I.O."/>
            <person name="Guillou S."/>
            <person name="Cros-Aarteil S."/>
            <person name="Calhoun S."/>
            <person name="Haridas S."/>
            <person name="Kuo A."/>
            <person name="Mondo S."/>
            <person name="Pangilinan J."/>
            <person name="Riley R."/>
            <person name="LaButti K."/>
            <person name="Andreopoulos B."/>
            <person name="Lipzen A."/>
            <person name="Chen C."/>
            <person name="Yan M."/>
            <person name="Daum C."/>
            <person name="Ng V."/>
            <person name="Clum A."/>
            <person name="Steindorff A."/>
            <person name="Ohm R.A."/>
            <person name="Martin F."/>
            <person name="Silar P."/>
            <person name="Natvig D.O."/>
            <person name="Lalanne C."/>
            <person name="Gautier V."/>
            <person name="Ament-Velasquez S.L."/>
            <person name="Kruys A."/>
            <person name="Hutchinson M.I."/>
            <person name="Powell A.J."/>
            <person name="Barry K."/>
            <person name="Miller A.N."/>
            <person name="Grigoriev I.V."/>
            <person name="Debuchy R."/>
            <person name="Gladieux P."/>
            <person name="Hiltunen Thoren M."/>
            <person name="Johannesson H."/>
        </authorList>
    </citation>
    <scope>NUCLEOTIDE SEQUENCE</scope>
    <source>
        <strain evidence="2">CBS 315.58</strain>
    </source>
</reference>
<feature type="compositionally biased region" description="Basic and acidic residues" evidence="1">
    <location>
        <begin position="1292"/>
        <end position="1344"/>
    </location>
</feature>